<name>A0A1W6CYI8_9RHOB</name>
<keyword evidence="2" id="KW-0732">Signal</keyword>
<dbReference type="PANTHER" id="PTHR34387">
    <property type="entry name" value="SLR1258 PROTEIN"/>
    <property type="match status" value="1"/>
</dbReference>
<dbReference type="Proteomes" id="UP000193017">
    <property type="component" value="Chromosome"/>
</dbReference>
<dbReference type="AlphaFoldDB" id="A0A1W6CYI8"/>
<dbReference type="GO" id="GO:0006974">
    <property type="term" value="P:DNA damage response"/>
    <property type="evidence" value="ECO:0007669"/>
    <property type="project" value="TreeGrafter"/>
</dbReference>
<gene>
    <name evidence="3" type="ORF">B0A89_10050</name>
</gene>
<dbReference type="InterPro" id="IPR007497">
    <property type="entry name" value="SIMPL/DUF541"/>
</dbReference>
<dbReference type="KEGG" id="pcon:B0A89_10050"/>
<evidence type="ECO:0000256" key="2">
    <source>
        <dbReference type="SAM" id="SignalP"/>
    </source>
</evidence>
<dbReference type="EMBL" id="CP020612">
    <property type="protein sequence ID" value="ARJ69918.1"/>
    <property type="molecule type" value="Genomic_DNA"/>
</dbReference>
<evidence type="ECO:0000313" key="4">
    <source>
        <dbReference type="Proteomes" id="UP000193017"/>
    </source>
</evidence>
<dbReference type="Gene3D" id="3.30.110.170">
    <property type="entry name" value="Protein of unknown function (DUF541), domain 1"/>
    <property type="match status" value="1"/>
</dbReference>
<evidence type="ECO:0008006" key="5">
    <source>
        <dbReference type="Google" id="ProtNLM"/>
    </source>
</evidence>
<feature type="signal peptide" evidence="2">
    <location>
        <begin position="1"/>
        <end position="28"/>
    </location>
</feature>
<keyword evidence="4" id="KW-1185">Reference proteome</keyword>
<dbReference type="PANTHER" id="PTHR34387:SF1">
    <property type="entry name" value="PERIPLASMIC IMMUNOGENIC PROTEIN"/>
    <property type="match status" value="1"/>
</dbReference>
<feature type="compositionally biased region" description="Low complexity" evidence="1">
    <location>
        <begin position="259"/>
        <end position="276"/>
    </location>
</feature>
<feature type="region of interest" description="Disordered" evidence="1">
    <location>
        <begin position="259"/>
        <end position="291"/>
    </location>
</feature>
<dbReference type="STRING" id="1945662.B0A89_10050"/>
<evidence type="ECO:0000313" key="3">
    <source>
        <dbReference type="EMBL" id="ARJ69918.1"/>
    </source>
</evidence>
<protein>
    <recommendedName>
        <fullName evidence="5">SIMPL domain-containing protein</fullName>
    </recommendedName>
</protein>
<proteinExistence type="predicted"/>
<dbReference type="Gene3D" id="3.30.70.2970">
    <property type="entry name" value="Protein of unknown function (DUF541), domain 2"/>
    <property type="match status" value="1"/>
</dbReference>
<dbReference type="Pfam" id="PF04402">
    <property type="entry name" value="SIMPL"/>
    <property type="match status" value="1"/>
</dbReference>
<evidence type="ECO:0000256" key="1">
    <source>
        <dbReference type="SAM" id="MobiDB-lite"/>
    </source>
</evidence>
<accession>A0A1W6CYI8</accession>
<organism evidence="3 4">
    <name type="scientific">Paracoccus contaminans</name>
    <dbReference type="NCBI Taxonomy" id="1945662"/>
    <lineage>
        <taxon>Bacteria</taxon>
        <taxon>Pseudomonadati</taxon>
        <taxon>Pseudomonadota</taxon>
        <taxon>Alphaproteobacteria</taxon>
        <taxon>Rhodobacterales</taxon>
        <taxon>Paracoccaceae</taxon>
        <taxon>Paracoccus</taxon>
    </lineage>
</organism>
<sequence>MTPGLTARLPAALAAGLLALGCAAAAQAQDQVQVHPMAPGADGMPAPAAGIVRVWGEGQSMVAPDLATVSVGVTTQAPTAAQAMADNSARQARVIEAARGLGIAAEDMQTQALNLSPVQDYSRENQPPVVRGYQAQNIVSVRVHDIAKLGGLLDALIGAGATDVQGVAFSREDDAAARDAARTEAVVDARRRAEVMARAAGRQLGPLLSLSENGDQGGPVPVMMMARDAKAGSAPVEAGQMSLAARVDAVWALAPATGAEGAPAAPAAPATAATPVPGAPPAAPAAPAGQN</sequence>
<reference evidence="3 4" key="1">
    <citation type="submission" date="2017-03" db="EMBL/GenBank/DDBJ databases">
        <title>Genome sequence of Paracoccus contaminans isolated from a water microcosm.</title>
        <authorList>
            <person name="Aurass P."/>
            <person name="Karste S."/>
            <person name="Trost E."/>
            <person name="Glaeser S.P."/>
            <person name="Kaempfer P."/>
            <person name="Flieger A."/>
        </authorList>
    </citation>
    <scope>NUCLEOTIDE SEQUENCE [LARGE SCALE GENOMIC DNA]</scope>
    <source>
        <strain evidence="4">RKI 16-01929T\LMG 29738T\CCM 8701T\CIP 111112T</strain>
    </source>
</reference>
<dbReference type="InterPro" id="IPR052022">
    <property type="entry name" value="26kDa_periplasmic_antigen"/>
</dbReference>
<feature type="chain" id="PRO_5012031995" description="SIMPL domain-containing protein" evidence="2">
    <location>
        <begin position="29"/>
        <end position="291"/>
    </location>
</feature>